<comment type="caution">
    <text evidence="23">The sequence shown here is derived from an EMBL/GenBank/DDBJ whole genome shotgun (WGS) entry which is preliminary data.</text>
</comment>
<dbReference type="EMBL" id="LUEZ02000080">
    <property type="protein sequence ID" value="RDB19337.1"/>
    <property type="molecule type" value="Genomic_DNA"/>
</dbReference>
<evidence type="ECO:0000256" key="3">
    <source>
        <dbReference type="ARBA" id="ARBA00004413"/>
    </source>
</evidence>
<protein>
    <recommendedName>
        <fullName evidence="6">Actin cytoskeleton-regulatory complex protein PAN1</fullName>
    </recommendedName>
    <alternativeName>
        <fullName evidence="7">Actin cytoskeleton-regulatory complex protein pan1</fullName>
    </alternativeName>
</protein>
<feature type="compositionally biased region" description="Basic and acidic residues" evidence="18">
    <location>
        <begin position="996"/>
        <end position="1006"/>
    </location>
</feature>
<feature type="compositionally biased region" description="Low complexity" evidence="18">
    <location>
        <begin position="855"/>
        <end position="874"/>
    </location>
</feature>
<dbReference type="PANTHER" id="PTHR11216">
    <property type="entry name" value="EH DOMAIN"/>
    <property type="match status" value="1"/>
</dbReference>
<feature type="region of interest" description="Disordered" evidence="18">
    <location>
        <begin position="1"/>
        <end position="172"/>
    </location>
</feature>
<evidence type="ECO:0000313" key="24">
    <source>
        <dbReference type="Proteomes" id="UP000076154"/>
    </source>
</evidence>
<dbReference type="InterPro" id="IPR003124">
    <property type="entry name" value="WH2_dom"/>
</dbReference>
<reference evidence="23" key="1">
    <citation type="submission" date="2018-04" db="EMBL/GenBank/DDBJ databases">
        <title>Whole genome sequencing of Hypsizygus marmoreus.</title>
        <authorList>
            <person name="Choi I.-G."/>
            <person name="Min B."/>
            <person name="Kim J.-G."/>
            <person name="Kim S."/>
            <person name="Oh Y.-L."/>
            <person name="Kong W.-S."/>
            <person name="Park H."/>
            <person name="Jeong J."/>
            <person name="Song E.-S."/>
        </authorList>
    </citation>
    <scope>NUCLEOTIDE SEQUENCE [LARGE SCALE GENOMIC DNA]</scope>
    <source>
        <strain evidence="23">51987-8</strain>
    </source>
</reference>
<dbReference type="FunCoup" id="A0A369JFG2">
    <property type="interactions" value="23"/>
</dbReference>
<feature type="compositionally biased region" description="Low complexity" evidence="18">
    <location>
        <begin position="19"/>
        <end position="52"/>
    </location>
</feature>
<evidence type="ECO:0000256" key="1">
    <source>
        <dbReference type="ARBA" id="ARBA00004125"/>
    </source>
</evidence>
<feature type="compositionally biased region" description="Low complexity" evidence="18">
    <location>
        <begin position="61"/>
        <end position="83"/>
    </location>
</feature>
<feature type="compositionally biased region" description="Basic and acidic residues" evidence="18">
    <location>
        <begin position="677"/>
        <end position="720"/>
    </location>
</feature>
<feature type="compositionally biased region" description="Low complexity" evidence="18">
    <location>
        <begin position="1121"/>
        <end position="1133"/>
    </location>
</feature>
<sequence length="1356" mass="146904">MSQWGQAQQPGFQYPMQTGFPGANPQFQQQQNPQFQQQNPQFQQQNPAFQQQGGFGGGGLAPQPTGFPGQQRLQGFQQPQQTGYQGGQGFLQSQPTGFPPPGGNFQQQQPRLAPPPPVPPIPTQFQQSNQTSGFLGLPQQQQQISRFQSSSPGIGGPGLVPQATGFPGRVGGGQLVPQMTGYVDPRLQMMSNTFMPMNGTSFGAGAAPQLAPPQFNLQQSIQQHNQAQRGTPTTQMSWALTKAEKKQYNDIFRSWDAQNTGFISGQTALEVFGASGLPKDDLARIWTLADIDDRGKLNIAEFHVAMGLIYRRLSGMPVPEQLPPELLPPSARDLDNSVDMMKDLLKHESRARSPSTLDAPISKLKNRSLNRSSPTLGSGRDATIYKHTDTEPVGGVYHSRSRHINRDDVRSRSDDDSPSAELSDMKRRLANTAQMLDRNAEADAARTEEDEELDREMDDLKYRVKRVSDDLEYVSRGPRTASKDQERRKLERELLELMHERVPEVERKIKARDERKEREKRQWARDRDRANDRFGRYDAKDDSSSRRYDDRDRDRPYSRGYDRDGDRDTRDDDRGSYRRDARSRSRDRDYDRPRTRSPPAPRSPPPPPPSNAPPRSISAPLTAPPPPKATPSPAPLKNMTPEERQAYARAEAKRRIEARMAALGVTAPSSPIIDTSVEDRLQQEKKEAEEKARAAEKQAEERDRLRKERLENDKAAKDGKAPPSPIPPAAPTPTPTRTVQAPTAPAPAPTPRSAPQPSKPRAPAPPPPRKAPASRLAPAAAATPPAPKPPVVSAPPPEPEVDPEEERLRAREEAIRKQREARAEKLRQLEKEEEEAARLEEEKYQARLKALKAKTTPSPSPAFTSPAPPAVVKAPTPPPAAPAAPPPPPPPAAPAAPAAPPPPPPAPAPPAIDTTKSTNPFSRLIKEGATAAAPAAATNGTTNPWARPQTAPPPSAPSPPRSPGPKSYNTAPSSAIEDDWDDIKENVEDDSSDDEFSGRGRREDIARQLFGSILPTSRPQSAAAVAKPATKPSSPASAPAPPPPPPAPPAPTAGAPFAPPPPAPPAPAVPAIAAGSPDRSGLMKSIQGGLKLKHAKTVDKSAPPVSGRVLGDTAPPAHINAAPRPASPPARAVTPPPAPAPAHEQYQQYEQHLPEPAAMDQGSSKSSNRQSVGWFAERAADAGSGVEVQRLPSTNEESEEDEDIYASPPSAVASIPAIHIEEAASTAPDPLADIDKSITHRARTLYAFEGEGPDDLSFGENLVLTVNPSKTGGDWWYGTLVNTGKSGVFPKTYIEVVKPVKARALYTYTGNNPDELPFTEGDVLSIIDTSEEEWWKTEQGGVVFIVPAGYLEIVEG</sequence>
<evidence type="ECO:0000313" key="23">
    <source>
        <dbReference type="EMBL" id="RDB19337.1"/>
    </source>
</evidence>
<feature type="domain" description="EF-hand" evidence="21">
    <location>
        <begin position="277"/>
        <end position="312"/>
    </location>
</feature>
<dbReference type="Gene3D" id="1.10.238.10">
    <property type="entry name" value="EF-hand"/>
    <property type="match status" value="1"/>
</dbReference>
<evidence type="ECO:0000256" key="7">
    <source>
        <dbReference type="ARBA" id="ARBA00020728"/>
    </source>
</evidence>
<feature type="compositionally biased region" description="Pro residues" evidence="18">
    <location>
        <begin position="1038"/>
        <end position="1068"/>
    </location>
</feature>
<dbReference type="GO" id="GO:0003779">
    <property type="term" value="F:actin binding"/>
    <property type="evidence" value="ECO:0007669"/>
    <property type="project" value="InterPro"/>
</dbReference>
<keyword evidence="11" id="KW-0677">Repeat</keyword>
<dbReference type="InterPro" id="IPR002048">
    <property type="entry name" value="EF_hand_dom"/>
</dbReference>
<gene>
    <name evidence="23" type="primary">pan1</name>
    <name evidence="23" type="ORF">Hypma_013613</name>
</gene>
<dbReference type="Pfam" id="PF00018">
    <property type="entry name" value="SH3_1"/>
    <property type="match status" value="1"/>
</dbReference>
<evidence type="ECO:0000256" key="18">
    <source>
        <dbReference type="SAM" id="MobiDB-lite"/>
    </source>
</evidence>
<keyword evidence="15" id="KW-0206">Cytoskeleton</keyword>
<feature type="compositionally biased region" description="Basic and acidic residues" evidence="18">
    <location>
        <begin position="438"/>
        <end position="447"/>
    </location>
</feature>
<evidence type="ECO:0000256" key="12">
    <source>
        <dbReference type="ARBA" id="ARBA00022753"/>
    </source>
</evidence>
<evidence type="ECO:0000256" key="10">
    <source>
        <dbReference type="ARBA" id="ARBA00022583"/>
    </source>
</evidence>
<dbReference type="PROSITE" id="PS50002">
    <property type="entry name" value="SH3"/>
    <property type="match status" value="1"/>
</dbReference>
<comment type="function">
    <text evidence="16">Component of the PAN1 actin cytoskeleton-regulatory complex required for the internalization of endosomes during actin-coupled endocytosis. The complex links the site of endocytosis to the cell membrane-associated actin cytoskeleton. Mediates uptake of external molecules and vacuolar degradation of plasma membrane proteins. Plays a role in the proper organization of the cell membrane-associated actin cytoskeleton and promotes its destabilization.</text>
</comment>
<comment type="subunit">
    <text evidence="5">Component of the PAN1 actin cytoskeleton-regulatory complex.</text>
</comment>
<organism evidence="23 24">
    <name type="scientific">Hypsizygus marmoreus</name>
    <name type="common">White beech mushroom</name>
    <name type="synonym">Agaricus marmoreus</name>
    <dbReference type="NCBI Taxonomy" id="39966"/>
    <lineage>
        <taxon>Eukaryota</taxon>
        <taxon>Fungi</taxon>
        <taxon>Dikarya</taxon>
        <taxon>Basidiomycota</taxon>
        <taxon>Agaricomycotina</taxon>
        <taxon>Agaricomycetes</taxon>
        <taxon>Agaricomycetidae</taxon>
        <taxon>Agaricales</taxon>
        <taxon>Tricholomatineae</taxon>
        <taxon>Lyophyllaceae</taxon>
        <taxon>Hypsizygus</taxon>
    </lineage>
</organism>
<feature type="compositionally biased region" description="Low complexity" evidence="18">
    <location>
        <begin position="928"/>
        <end position="949"/>
    </location>
</feature>
<dbReference type="PROSITE" id="PS50222">
    <property type="entry name" value="EF_HAND_2"/>
    <property type="match status" value="1"/>
</dbReference>
<feature type="compositionally biased region" description="Pro residues" evidence="18">
    <location>
        <begin position="784"/>
        <end position="798"/>
    </location>
</feature>
<dbReference type="CDD" id="cd00174">
    <property type="entry name" value="SH3"/>
    <property type="match status" value="1"/>
</dbReference>
<dbReference type="STRING" id="39966.A0A369JFG2"/>
<feature type="domain" description="EH" evidence="20">
    <location>
        <begin position="244"/>
        <end position="333"/>
    </location>
</feature>
<evidence type="ECO:0000256" key="8">
    <source>
        <dbReference type="ARBA" id="ARBA00022443"/>
    </source>
</evidence>
<feature type="domain" description="SH3" evidence="19">
    <location>
        <begin position="1297"/>
        <end position="1356"/>
    </location>
</feature>
<feature type="compositionally biased region" description="Pro residues" evidence="18">
    <location>
        <begin position="744"/>
        <end position="770"/>
    </location>
</feature>
<feature type="compositionally biased region" description="Basic and acidic residues" evidence="18">
    <location>
        <begin position="504"/>
        <end position="594"/>
    </location>
</feature>
<feature type="compositionally biased region" description="Pro residues" evidence="18">
    <location>
        <begin position="875"/>
        <end position="910"/>
    </location>
</feature>
<dbReference type="PANTHER" id="PTHR11216:SF173">
    <property type="entry name" value="ACTIN CYTOSKELETON-REGULATORY COMPLEX PROTEIN PAN1"/>
    <property type="match status" value="1"/>
</dbReference>
<keyword evidence="14" id="KW-0472">Membrane</keyword>
<evidence type="ECO:0000256" key="14">
    <source>
        <dbReference type="ARBA" id="ARBA00023136"/>
    </source>
</evidence>
<comment type="subcellular location">
    <subcellularLocation>
        <location evidence="3">Cell membrane</location>
        <topology evidence="3">Peripheral membrane protein</topology>
        <orientation evidence="3">Cytoplasmic side</orientation>
    </subcellularLocation>
    <subcellularLocation>
        <location evidence="2">Cytoplasm</location>
        <location evidence="2">Cytoskeleton</location>
        <location evidence="2">Actin patch</location>
    </subcellularLocation>
    <subcellularLocation>
        <location evidence="1">Endosome membrane</location>
        <topology evidence="1">Peripheral membrane protein</topology>
        <orientation evidence="1">Cytoplasmic side</orientation>
    </subcellularLocation>
</comment>
<evidence type="ECO:0000256" key="15">
    <source>
        <dbReference type="ARBA" id="ARBA00023212"/>
    </source>
</evidence>
<feature type="compositionally biased region" description="Low complexity" evidence="18">
    <location>
        <begin position="771"/>
        <end position="783"/>
    </location>
</feature>
<dbReference type="PROSITE" id="PS51082">
    <property type="entry name" value="WH2"/>
    <property type="match status" value="1"/>
</dbReference>
<keyword evidence="12" id="KW-0967">Endosome</keyword>
<dbReference type="InterPro" id="IPR036028">
    <property type="entry name" value="SH3-like_dom_sf"/>
</dbReference>
<feature type="compositionally biased region" description="Acidic residues" evidence="18">
    <location>
        <begin position="976"/>
        <end position="995"/>
    </location>
</feature>
<keyword evidence="10" id="KW-0254">Endocytosis</keyword>
<feature type="compositionally biased region" description="Pro residues" evidence="18">
    <location>
        <begin position="112"/>
        <end position="122"/>
    </location>
</feature>
<feature type="compositionally biased region" description="Polar residues" evidence="18">
    <location>
        <begin position="367"/>
        <end position="376"/>
    </location>
</feature>
<dbReference type="GO" id="GO:0006897">
    <property type="term" value="P:endocytosis"/>
    <property type="evidence" value="ECO:0007669"/>
    <property type="project" value="TreeGrafter"/>
</dbReference>
<evidence type="ECO:0000256" key="11">
    <source>
        <dbReference type="ARBA" id="ARBA00022737"/>
    </source>
</evidence>
<dbReference type="SMART" id="SM00027">
    <property type="entry name" value="EH"/>
    <property type="match status" value="1"/>
</dbReference>
<feature type="domain" description="WH2" evidence="22">
    <location>
        <begin position="1078"/>
        <end position="1095"/>
    </location>
</feature>
<dbReference type="GO" id="GO:0005768">
    <property type="term" value="C:endosome"/>
    <property type="evidence" value="ECO:0007669"/>
    <property type="project" value="UniProtKB-SubCell"/>
</dbReference>
<evidence type="ECO:0000259" key="22">
    <source>
        <dbReference type="PROSITE" id="PS51082"/>
    </source>
</evidence>
<evidence type="ECO:0000256" key="2">
    <source>
        <dbReference type="ARBA" id="ARBA00004134"/>
    </source>
</evidence>
<feature type="compositionally biased region" description="Low complexity" evidence="18">
    <location>
        <begin position="139"/>
        <end position="151"/>
    </location>
</feature>
<dbReference type="GO" id="GO:0005509">
    <property type="term" value="F:calcium ion binding"/>
    <property type="evidence" value="ECO:0007669"/>
    <property type="project" value="InterPro"/>
</dbReference>
<evidence type="ECO:0000259" key="19">
    <source>
        <dbReference type="PROSITE" id="PS50002"/>
    </source>
</evidence>
<evidence type="ECO:0000256" key="16">
    <source>
        <dbReference type="ARBA" id="ARBA00025194"/>
    </source>
</evidence>
<dbReference type="Proteomes" id="UP000076154">
    <property type="component" value="Unassembled WGS sequence"/>
</dbReference>
<feature type="compositionally biased region" description="Low complexity" evidence="18">
    <location>
        <begin position="1021"/>
        <end position="1037"/>
    </location>
</feature>
<dbReference type="CDD" id="cd00052">
    <property type="entry name" value="EH"/>
    <property type="match status" value="1"/>
</dbReference>
<keyword evidence="13" id="KW-0175">Coiled coil</keyword>
<feature type="compositionally biased region" description="Basic and acidic residues" evidence="18">
    <location>
        <begin position="640"/>
        <end position="658"/>
    </location>
</feature>
<feature type="region of interest" description="Disordered" evidence="18">
    <location>
        <begin position="347"/>
        <end position="455"/>
    </location>
</feature>
<dbReference type="PRINTS" id="PR01217">
    <property type="entry name" value="PRICHEXTENSN"/>
</dbReference>
<dbReference type="Pfam" id="PF14604">
    <property type="entry name" value="SH3_9"/>
    <property type="match status" value="1"/>
</dbReference>
<feature type="region of interest" description="Disordered" evidence="18">
    <location>
        <begin position="504"/>
        <end position="1205"/>
    </location>
</feature>
<dbReference type="InterPro" id="IPR000261">
    <property type="entry name" value="EH_dom"/>
</dbReference>
<dbReference type="SUPFAM" id="SSF47473">
    <property type="entry name" value="EF-hand"/>
    <property type="match status" value="1"/>
</dbReference>
<dbReference type="Gene3D" id="2.30.30.40">
    <property type="entry name" value="SH3 Domains"/>
    <property type="match status" value="2"/>
</dbReference>
<dbReference type="InParanoid" id="A0A369JFG2"/>
<dbReference type="InterPro" id="IPR011992">
    <property type="entry name" value="EF-hand-dom_pair"/>
</dbReference>
<evidence type="ECO:0000256" key="6">
    <source>
        <dbReference type="ARBA" id="ARBA00015110"/>
    </source>
</evidence>
<feature type="compositionally biased region" description="Pro residues" evidence="18">
    <location>
        <begin position="622"/>
        <end position="634"/>
    </location>
</feature>
<feature type="compositionally biased region" description="Pro residues" evidence="18">
    <location>
        <begin position="596"/>
        <end position="612"/>
    </location>
</feature>
<comment type="similarity">
    <text evidence="4">Belongs to the PAN1 family.</text>
</comment>
<dbReference type="SMART" id="SM00326">
    <property type="entry name" value="SH3"/>
    <property type="match status" value="2"/>
</dbReference>
<keyword evidence="8 17" id="KW-0728">SH3 domain</keyword>
<dbReference type="GO" id="GO:0005886">
    <property type="term" value="C:plasma membrane"/>
    <property type="evidence" value="ECO:0007669"/>
    <property type="project" value="TreeGrafter"/>
</dbReference>
<dbReference type="GO" id="GO:0030479">
    <property type="term" value="C:actin cortical patch"/>
    <property type="evidence" value="ECO:0007669"/>
    <property type="project" value="UniProtKB-SubCell"/>
</dbReference>
<accession>A0A369JFG2</accession>
<feature type="compositionally biased region" description="Basic and acidic residues" evidence="18">
    <location>
        <begin position="404"/>
        <end position="415"/>
    </location>
</feature>
<evidence type="ECO:0000259" key="21">
    <source>
        <dbReference type="PROSITE" id="PS50222"/>
    </source>
</evidence>
<feature type="compositionally biased region" description="Pro residues" evidence="18">
    <location>
        <begin position="950"/>
        <end position="963"/>
    </location>
</feature>
<dbReference type="Pfam" id="PF02205">
    <property type="entry name" value="WH2"/>
    <property type="match status" value="1"/>
</dbReference>
<feature type="compositionally biased region" description="Polar residues" evidence="18">
    <location>
        <begin position="1"/>
        <end position="11"/>
    </location>
</feature>
<dbReference type="SUPFAM" id="SSF50044">
    <property type="entry name" value="SH3-domain"/>
    <property type="match status" value="2"/>
</dbReference>
<feature type="compositionally biased region" description="Polar residues" evidence="18">
    <location>
        <begin position="1161"/>
        <end position="1171"/>
    </location>
</feature>
<evidence type="ECO:0000256" key="9">
    <source>
        <dbReference type="ARBA" id="ARBA00022490"/>
    </source>
</evidence>
<dbReference type="PROSITE" id="PS50031">
    <property type="entry name" value="EH"/>
    <property type="match status" value="1"/>
</dbReference>
<name>A0A369JFG2_HYPMA</name>
<feature type="compositionally biased region" description="Basic and acidic residues" evidence="18">
    <location>
        <begin position="806"/>
        <end position="845"/>
    </location>
</feature>
<keyword evidence="24" id="KW-1185">Reference proteome</keyword>
<dbReference type="InterPro" id="IPR001452">
    <property type="entry name" value="SH3_domain"/>
</dbReference>
<evidence type="ECO:0000259" key="20">
    <source>
        <dbReference type="PROSITE" id="PS50031"/>
    </source>
</evidence>
<dbReference type="Pfam" id="PF12763">
    <property type="entry name" value="EH"/>
    <property type="match status" value="1"/>
</dbReference>
<evidence type="ECO:0000256" key="13">
    <source>
        <dbReference type="ARBA" id="ARBA00023054"/>
    </source>
</evidence>
<proteinExistence type="inferred from homology"/>
<dbReference type="OrthoDB" id="1716625at2759"/>
<dbReference type="GO" id="GO:0016197">
    <property type="term" value="P:endosomal transport"/>
    <property type="evidence" value="ECO:0007669"/>
    <property type="project" value="TreeGrafter"/>
</dbReference>
<evidence type="ECO:0000256" key="17">
    <source>
        <dbReference type="PROSITE-ProRule" id="PRU00192"/>
    </source>
</evidence>
<evidence type="ECO:0000256" key="5">
    <source>
        <dbReference type="ARBA" id="ARBA00011159"/>
    </source>
</evidence>
<feature type="compositionally biased region" description="Pro residues" evidence="18">
    <location>
        <begin position="722"/>
        <end position="734"/>
    </location>
</feature>
<evidence type="ECO:0000256" key="4">
    <source>
        <dbReference type="ARBA" id="ARBA00009351"/>
    </source>
</evidence>
<keyword evidence="9" id="KW-0963">Cytoplasm</keyword>